<reference evidence="1" key="1">
    <citation type="submission" date="2023-05" db="EMBL/GenBank/DDBJ databases">
        <authorList>
            <person name="Stuckert A."/>
        </authorList>
    </citation>
    <scope>NUCLEOTIDE SEQUENCE</scope>
</reference>
<organism evidence="1 2">
    <name type="scientific">Staurois parvus</name>
    <dbReference type="NCBI Taxonomy" id="386267"/>
    <lineage>
        <taxon>Eukaryota</taxon>
        <taxon>Metazoa</taxon>
        <taxon>Chordata</taxon>
        <taxon>Craniata</taxon>
        <taxon>Vertebrata</taxon>
        <taxon>Euteleostomi</taxon>
        <taxon>Amphibia</taxon>
        <taxon>Batrachia</taxon>
        <taxon>Anura</taxon>
        <taxon>Neobatrachia</taxon>
        <taxon>Ranoidea</taxon>
        <taxon>Ranidae</taxon>
        <taxon>Staurois</taxon>
    </lineage>
</organism>
<evidence type="ECO:0000313" key="1">
    <source>
        <dbReference type="EMBL" id="CAI9535185.1"/>
    </source>
</evidence>
<evidence type="ECO:0000313" key="2">
    <source>
        <dbReference type="Proteomes" id="UP001162483"/>
    </source>
</evidence>
<dbReference type="EMBL" id="CATNWA010000245">
    <property type="protein sequence ID" value="CAI9535185.1"/>
    <property type="molecule type" value="Genomic_DNA"/>
</dbReference>
<comment type="caution">
    <text evidence="1">The sequence shown here is derived from an EMBL/GenBank/DDBJ whole genome shotgun (WGS) entry which is preliminary data.</text>
</comment>
<accession>A0ABN9AIZ2</accession>
<sequence length="75" mass="8151">MQLLLYRIYIALYNIAMYTILPKVLAPPSQSFDSGVPIPSQSCDSGVPIPSQSCDSGAPIPPPWIQVYTIKPLGM</sequence>
<feature type="non-terminal residue" evidence="1">
    <location>
        <position position="75"/>
    </location>
</feature>
<dbReference type="Proteomes" id="UP001162483">
    <property type="component" value="Unassembled WGS sequence"/>
</dbReference>
<keyword evidence="2" id="KW-1185">Reference proteome</keyword>
<gene>
    <name evidence="1" type="ORF">SPARVUS_LOCUS806562</name>
</gene>
<proteinExistence type="predicted"/>
<name>A0ABN9AIZ2_9NEOB</name>
<protein>
    <submittedName>
        <fullName evidence="1">Uncharacterized protein</fullName>
    </submittedName>
</protein>